<keyword evidence="7" id="KW-0337">GPI-anchor biosynthesis</keyword>
<evidence type="ECO:0000256" key="7">
    <source>
        <dbReference type="ARBA" id="ARBA00022502"/>
    </source>
</evidence>
<comment type="subcellular location">
    <subcellularLocation>
        <location evidence="2">Membrane</location>
        <topology evidence="2">Multi-pass membrane protein</topology>
    </subcellularLocation>
</comment>
<feature type="domain" description="PIGA GPI anchor biosynthesis" evidence="18">
    <location>
        <begin position="2086"/>
        <end position="2176"/>
    </location>
</feature>
<proteinExistence type="inferred from homology"/>
<dbReference type="EMBL" id="ULHB01000004">
    <property type="protein sequence ID" value="SYW75061.1"/>
    <property type="molecule type" value="Genomic_DNA"/>
</dbReference>
<dbReference type="InterPro" id="IPR016024">
    <property type="entry name" value="ARM-type_fold"/>
</dbReference>
<dbReference type="GO" id="GO:0030488">
    <property type="term" value="P:tRNA methylation"/>
    <property type="evidence" value="ECO:0007669"/>
    <property type="project" value="TreeGrafter"/>
</dbReference>
<evidence type="ECO:0000256" key="3">
    <source>
        <dbReference type="ARBA" id="ARBA00004687"/>
    </source>
</evidence>
<keyword evidence="11 15" id="KW-1133">Transmembrane helix</keyword>
<name>A0A8H8QHB9_9BASI</name>
<evidence type="ECO:0000256" key="4">
    <source>
        <dbReference type="ARBA" id="ARBA00010409"/>
    </source>
</evidence>
<dbReference type="Pfam" id="PF10350">
    <property type="entry name" value="DUF2428"/>
    <property type="match status" value="1"/>
</dbReference>
<feature type="transmembrane region" description="Helical" evidence="15">
    <location>
        <begin position="175"/>
        <end position="195"/>
    </location>
</feature>
<dbReference type="InterPro" id="IPR019442">
    <property type="entry name" value="THADA/TRM732_DUF2428"/>
</dbReference>
<dbReference type="Pfam" id="PF25151">
    <property type="entry name" value="TPR_Trm732_C"/>
    <property type="match status" value="1"/>
</dbReference>
<feature type="compositionally biased region" description="Polar residues" evidence="14">
    <location>
        <begin position="1"/>
        <end position="26"/>
    </location>
</feature>
<dbReference type="InterPro" id="IPR006977">
    <property type="entry name" value="Yip1_dom"/>
</dbReference>
<evidence type="ECO:0000313" key="23">
    <source>
        <dbReference type="Proteomes" id="UP000658997"/>
    </source>
</evidence>
<dbReference type="InterPro" id="IPR056842">
    <property type="entry name" value="THADA-like_TPR_C"/>
</dbReference>
<reference evidence="22" key="1">
    <citation type="submission" date="2018-08" db="EMBL/GenBank/DDBJ databases">
        <authorList>
            <person name="Guldener U."/>
        </authorList>
    </citation>
    <scope>NUCLEOTIDE SEQUENCE</scope>
    <source>
        <strain evidence="22">UB2</strain>
    </source>
</reference>
<feature type="domain" description="tRNA (32-2'-O)-methyltransferase regulator THADA-like TPR repeats region" evidence="20">
    <location>
        <begin position="561"/>
        <end position="871"/>
    </location>
</feature>
<sequence length="2509" mass="274990">MSAIFDSSSPYGYGQASGSKTSQATSPGHIGNPLDFYSNPTSNNQFSSYYSSATGHDGYATGSNARPSLEGNMSSSAGYAPGSAAHAMMSSQMGFWSAFGTGGFPDEPPLMEELGINIGHIIDKTLTVLNPLHSYSASHAKDAHMMDDADLGGPLLFCFIFGMTLLLAGKSQFGYVYGVALLGAVSIYTLLNLMSEGGIDAYRVASVLGYCLLPLCILSTASIVVRLDSFFGYIVSPLFILWCSTSASGIFVSILRLSEQRLLVAYPVGLFYACFALLSVFDVEAATMVKANTDPKAPEAVLQLLAHIESVQLLSENDASSSSNQASIHLDKPLSLLHKCLDLTLESPDQLSASFKYGLDALRLWATHMTGQLSQPSAAKVQVKTKQLLFPMDQQLSLADVIWSACHSERTQVSSRSKSVFEAVIALFHAIYHTTHHALANQSSKSVLPYPGQSAFLTSLVNRSLLQLERKQSPIILEVIVAKYDSAPFLAATPGGSMLEDSAIYERIIRGLGTVDGGANRRSRLALNFLVARADDLRCQLRPWNKVEDAVKQDEQAWQPWVAIWNLALASALKDGGERLRSGLASYHLASLFELDRRIFPILLDTLLTSTTHAGLNVESVFLVLRTGKIQGLCRIDTASDFTTEERTDGQPVQVLIPASLLTDCILAAASELQISALSLVIESKTPAAPLTNAEFDILRTFFPYSLTITNPAARGELRGFFVKLLTRLRASTYALARDMGKITRIDEAERYTDEKQKLSEMQQFVDASRNFLGWMVQLVRTTLHPGASYQASITSLTFLDLILESGVDPSFSNKVQQADGTKTLTKNAGMSLNKSKQVFSQEFPFAIELITPSLVQLLLACSESTYDDIQIRALTMLARFPAPLAGLEIAETAAQRILGRAAELLTSTRDFESAAASKLIQLYRRIYMQQLGHRPTPLLSFIGVAQQDVAARLYENATLSLILDMFDFLDYHLQVAEAGKILEAATSHPLHGTLITLQELFSSVSVTSLDQTDRKLFRETVRQAQKLIDRVWNVTKAVLCNSAPEGSTEAETSGDPANDANIGLDQPSSHETALAMQVADDDAKASFMQPQEESNAGPKHQVILSYSWRGMKEASVLLGSLVAASLAKPTPARRAKDSQQQPSINLDDVWREIYSVQDIVAIGQRYNHWLTQVRHRGAFSTIYPAYCNAASAIVRSLASEIVGLPQQWITAFLDTVAQSGSQLSITRRSAGIGYAVLALVSAQTSKTNATVLRTTLSRLMEIATQDSSQPDVMPVACIHALNILRVLVMDGGLTDHMSPYLGSLLELTISKFRSRFWGLRNVSMMLFSSLSIKIFGSRNTNKDTKEARMPVHEFFAAYPNADAFLRNVLREGQMGTDTNDEGAESSLFAVVMLFSRMQAPEDEPRKAEDAKRMEAYRALLSNCLSNKVWKVREVSAKAYAAFVPLRHAAQHASEIINTIGLHSQNEAHGKLMLAQRLLKSVADAEASTAALSKDMVVLAEVLLSNASKLLEVNSCAITQATYLEVVQDFSGIRNAAFLEVAVHLLRVVEIWVTNLLADVDRPEVLARFVRHAGGPALLGVCTRLQLQVSARESASESFLDACFRHVISSSQDVRISCLEALIGDDGVAALQQSSLRQPDRLVSFARQLHTAIRDEGEGIWHRVHSAEVLHQIAVQSDSQGTPWLQRAFADDALISEASAIGRIVCSTVCVPLREALLPYFSDLCKLALAVQGSADGLDAILQQWCWAVTRCADEHASVQSREAACQALRVLGSLLFPDGSAQQNCDINTAAALFTARVAAIDLLTDDDEDVRAEAAAMIGETVSTAACSGAFSDGKVAQCDAMQQIARRSGASPDVSTDRAWSWMEAFYASCGAVEDNVWSNYVWEQLMPSEAMLEQMFEEALATNTLLFAEEKPNQFRDPEATLRRAARFVQVDSLDAAARSRVEKRTGEGLRRLEQALSDSTNYDAVSMHMLAMRLLHTYMIRRRDNVSDSIENLHNVDSAANSVASELGIDLSSLQSHSSGGHKLDLGKTNQAASDASAQPRYNIAMVSDFFYPNVGGVEGHVYFLGGRLLSMGHKVIVITHAYAPDRVGVRYLSNGLKVYHVPYQVIARQDTLPNFFSLFPTLRSILIREQIQIVHGHQALSSMAHEGILHARTMGLRTVFTDHSLFGFSDTASILTNKLLRFALSDIDTVVCVSHTGKENTTLRANLDPKKVSVIPNAVVANQFLPDPSRVEHGRLTVVVLSRLMYRKGIDLLIAAIPRLCAAHRDLYFLIGGDGPKRVELEQMRERYLLQDRVELCGAVRQGEVHDHLTRGSIFLNTSLTEAFGTCIIEAACAGLFVVSTRVGGVPEVLPPSMIRLAKPEEDDVVRAMDDAIAYVRAGKHDPLAYHNATKKMYSWTDVANRLDRVYQQAMENDFPRPSERLARYYAGGLIAGKIFVIIVAVDMLFLKLLEWWLPDRNIDRCPAYRPEHLGNAKEKQSDLNFDSSARDLPTEEANDLTELLSC</sequence>
<evidence type="ECO:0000313" key="22">
    <source>
        <dbReference type="EMBL" id="SYW75061.1"/>
    </source>
</evidence>
<comment type="pathway">
    <text evidence="3">Glycolipid biosynthesis; glycosylphosphatidylinositol-anchor biosynthesis.</text>
</comment>
<keyword evidence="9 15" id="KW-0812">Transmembrane</keyword>
<keyword evidence="10" id="KW-0819">tRNA processing</keyword>
<dbReference type="InterPro" id="IPR013234">
    <property type="entry name" value="PIGA_GPI_anchor_biosynthesis"/>
</dbReference>
<comment type="similarity">
    <text evidence="4">Belongs to the THADA family.</text>
</comment>
<evidence type="ECO:0000256" key="6">
    <source>
        <dbReference type="ARBA" id="ARBA00012420"/>
    </source>
</evidence>
<dbReference type="InterPro" id="IPR056843">
    <property type="entry name" value="THADA-like_TPR"/>
</dbReference>
<dbReference type="InterPro" id="IPR051954">
    <property type="entry name" value="tRNA_methyltransferase_THADA"/>
</dbReference>
<dbReference type="Proteomes" id="UP000658997">
    <property type="component" value="Unassembled WGS sequence"/>
</dbReference>
<dbReference type="GO" id="GO:0000506">
    <property type="term" value="C:glycosylphosphatidylinositol-N-acetylglucosaminyltransferase (GPI-GnT) complex"/>
    <property type="evidence" value="ECO:0007669"/>
    <property type="project" value="InterPro"/>
</dbReference>
<evidence type="ECO:0000259" key="20">
    <source>
        <dbReference type="Pfam" id="PF25150"/>
    </source>
</evidence>
<feature type="domain" description="Glycosyl transferase family 1" evidence="16">
    <location>
        <begin position="2236"/>
        <end position="2361"/>
    </location>
</feature>
<protein>
    <recommendedName>
        <fullName evidence="6">phosphatidylinositol N-acetylglucosaminyltransferase</fullName>
        <ecNumber evidence="6">2.4.1.198</ecNumber>
    </recommendedName>
    <alternativeName>
        <fullName evidence="13">GlcNAc-PI synthesis protein</fullName>
    </alternativeName>
</protein>
<comment type="function">
    <text evidence="1">Catalytic subunit in the complex catalyzing the transfer of N-acetylglucosamine from UDP-N-acetylglucosamine to phosphatidylinositol, the first step of GPI biosynthesis.</text>
</comment>
<keyword evidence="8" id="KW-0808">Transferase</keyword>
<dbReference type="GO" id="GO:0006506">
    <property type="term" value="P:GPI anchor biosynthetic process"/>
    <property type="evidence" value="ECO:0007669"/>
    <property type="project" value="UniProtKB-UniPathway"/>
</dbReference>
<evidence type="ECO:0000256" key="11">
    <source>
        <dbReference type="ARBA" id="ARBA00022989"/>
    </source>
</evidence>
<feature type="domain" description="Yip1" evidence="17">
    <location>
        <begin position="145"/>
        <end position="277"/>
    </location>
</feature>
<dbReference type="Pfam" id="PF25150">
    <property type="entry name" value="TPR_Trm732"/>
    <property type="match status" value="1"/>
</dbReference>
<dbReference type="UniPathway" id="UPA00196"/>
<feature type="transmembrane region" description="Helical" evidence="15">
    <location>
        <begin position="262"/>
        <end position="281"/>
    </location>
</feature>
<dbReference type="PANTHER" id="PTHR14387">
    <property type="entry name" value="THADA/DEATH RECEPTOR INTERACTING PROTEIN"/>
    <property type="match status" value="1"/>
</dbReference>
<keyword evidence="8" id="KW-0328">Glycosyltransferase</keyword>
<evidence type="ECO:0000256" key="13">
    <source>
        <dbReference type="ARBA" id="ARBA00032160"/>
    </source>
</evidence>
<keyword evidence="12 15" id="KW-0472">Membrane</keyword>
<accession>A0A8H8QHB9</accession>
<evidence type="ECO:0000259" key="21">
    <source>
        <dbReference type="Pfam" id="PF25151"/>
    </source>
</evidence>
<evidence type="ECO:0000256" key="12">
    <source>
        <dbReference type="ARBA" id="ARBA00023136"/>
    </source>
</evidence>
<keyword evidence="23" id="KW-1185">Reference proteome</keyword>
<feature type="transmembrane region" description="Helical" evidence="15">
    <location>
        <begin position="207"/>
        <end position="225"/>
    </location>
</feature>
<dbReference type="PANTHER" id="PTHR14387:SF0">
    <property type="entry name" value="DUF2428 DOMAIN-CONTAINING PROTEIN"/>
    <property type="match status" value="1"/>
</dbReference>
<dbReference type="InterPro" id="IPR001296">
    <property type="entry name" value="Glyco_trans_1"/>
</dbReference>
<feature type="transmembrane region" description="Helical" evidence="15">
    <location>
        <begin position="2431"/>
        <end position="2453"/>
    </location>
</feature>
<evidence type="ECO:0000256" key="8">
    <source>
        <dbReference type="ARBA" id="ARBA00022676"/>
    </source>
</evidence>
<evidence type="ECO:0000259" key="19">
    <source>
        <dbReference type="Pfam" id="PF10350"/>
    </source>
</evidence>
<evidence type="ECO:0000256" key="1">
    <source>
        <dbReference type="ARBA" id="ARBA00003265"/>
    </source>
</evidence>
<feature type="region of interest" description="Disordered" evidence="14">
    <location>
        <begin position="1"/>
        <end position="37"/>
    </location>
</feature>
<feature type="domain" description="tRNA (32-2'-O)-methyltransferase regulator THADA-like C-terminal TPR repeats region" evidence="21">
    <location>
        <begin position="1321"/>
        <end position="1478"/>
    </location>
</feature>
<evidence type="ECO:0000259" key="18">
    <source>
        <dbReference type="Pfam" id="PF08288"/>
    </source>
</evidence>
<dbReference type="SUPFAM" id="SSF48371">
    <property type="entry name" value="ARM repeat"/>
    <property type="match status" value="1"/>
</dbReference>
<feature type="domain" description="DUF2428" evidence="19">
    <location>
        <begin position="1022"/>
        <end position="1318"/>
    </location>
</feature>
<dbReference type="Pfam" id="PF04893">
    <property type="entry name" value="Yip1"/>
    <property type="match status" value="1"/>
</dbReference>
<comment type="similarity">
    <text evidence="5">Belongs to the YIP1 family.</text>
</comment>
<dbReference type="GO" id="GO:0005829">
    <property type="term" value="C:cytosol"/>
    <property type="evidence" value="ECO:0007669"/>
    <property type="project" value="TreeGrafter"/>
</dbReference>
<dbReference type="Pfam" id="PF00534">
    <property type="entry name" value="Glycos_transf_1"/>
    <property type="match status" value="1"/>
</dbReference>
<dbReference type="CDD" id="cd03796">
    <property type="entry name" value="GT4_PIG-A-like"/>
    <property type="match status" value="1"/>
</dbReference>
<evidence type="ECO:0000256" key="5">
    <source>
        <dbReference type="ARBA" id="ARBA00010596"/>
    </source>
</evidence>
<feature type="transmembrane region" description="Helical" evidence="15">
    <location>
        <begin position="231"/>
        <end position="255"/>
    </location>
</feature>
<dbReference type="InterPro" id="IPR039507">
    <property type="entry name" value="PIG-A/GPI3"/>
</dbReference>
<gene>
    <name evidence="22" type="ORF">UBRO2_00471</name>
</gene>
<dbReference type="FunFam" id="3.40.50.2000:FF:000093">
    <property type="entry name" value="UDP-GlcNAc:PI a1-6 GlcNAc-transferase"/>
    <property type="match status" value="1"/>
</dbReference>
<dbReference type="SUPFAM" id="SSF53756">
    <property type="entry name" value="UDP-Glycosyltransferase/glycogen phosphorylase"/>
    <property type="match status" value="1"/>
</dbReference>
<comment type="caution">
    <text evidence="22">The sequence shown here is derived from an EMBL/GenBank/DDBJ whole genome shotgun (WGS) entry which is preliminary data.</text>
</comment>
<evidence type="ECO:0000256" key="2">
    <source>
        <dbReference type="ARBA" id="ARBA00004141"/>
    </source>
</evidence>
<evidence type="ECO:0000256" key="14">
    <source>
        <dbReference type="SAM" id="MobiDB-lite"/>
    </source>
</evidence>
<evidence type="ECO:0000259" key="17">
    <source>
        <dbReference type="Pfam" id="PF04893"/>
    </source>
</evidence>
<dbReference type="Gene3D" id="3.40.50.2000">
    <property type="entry name" value="Glycogen Phosphorylase B"/>
    <property type="match status" value="2"/>
</dbReference>
<dbReference type="Pfam" id="PF08288">
    <property type="entry name" value="PIGA"/>
    <property type="match status" value="1"/>
</dbReference>
<evidence type="ECO:0000256" key="10">
    <source>
        <dbReference type="ARBA" id="ARBA00022694"/>
    </source>
</evidence>
<evidence type="ECO:0000256" key="15">
    <source>
        <dbReference type="SAM" id="Phobius"/>
    </source>
</evidence>
<dbReference type="GO" id="GO:0017176">
    <property type="term" value="F:phosphatidylinositol N-acetylglucosaminyltransferase activity"/>
    <property type="evidence" value="ECO:0007669"/>
    <property type="project" value="UniProtKB-EC"/>
</dbReference>
<evidence type="ECO:0000259" key="16">
    <source>
        <dbReference type="Pfam" id="PF00534"/>
    </source>
</evidence>
<dbReference type="EC" id="2.4.1.198" evidence="6"/>
<feature type="transmembrane region" description="Helical" evidence="15">
    <location>
        <begin position="151"/>
        <end position="169"/>
    </location>
</feature>
<evidence type="ECO:0000256" key="9">
    <source>
        <dbReference type="ARBA" id="ARBA00022692"/>
    </source>
</evidence>
<organism evidence="22 23">
    <name type="scientific">Ustilago bromivora</name>
    <dbReference type="NCBI Taxonomy" id="307758"/>
    <lineage>
        <taxon>Eukaryota</taxon>
        <taxon>Fungi</taxon>
        <taxon>Dikarya</taxon>
        <taxon>Basidiomycota</taxon>
        <taxon>Ustilaginomycotina</taxon>
        <taxon>Ustilaginomycetes</taxon>
        <taxon>Ustilaginales</taxon>
        <taxon>Ustilaginaceae</taxon>
        <taxon>Ustilago</taxon>
    </lineage>
</organism>